<comment type="caution">
    <text evidence="1">The sequence shown here is derived from an EMBL/GenBank/DDBJ whole genome shotgun (WGS) entry which is preliminary data.</text>
</comment>
<accession>A0A6A4ZMI6</accession>
<name>A0A6A4ZMI6_APHAT</name>
<evidence type="ECO:0000313" key="2">
    <source>
        <dbReference type="Proteomes" id="UP000469452"/>
    </source>
</evidence>
<dbReference type="AlphaFoldDB" id="A0A6A4ZMI6"/>
<sequence length="215" mass="22824">MTRPTQTLWTPSYAQGIQHQTILEHVHLNNPEFIVLAHICKQESHHVVPTLRLLPVQVGTAQRRRIVQNWGFNLQQGLLDPEQITARHYIGGCCWLDLFELDKAVAVNFVVLGGVAGAVPSVPGVRDTSVDFAEPAAAVPKALAAQMGLARAPVVGAPPDRVRGPVLGAVGADAPVEGAALELTLPFAAVADTQTACVHLVAAIIHEADASVVMK</sequence>
<dbReference type="Proteomes" id="UP000469452">
    <property type="component" value="Unassembled WGS sequence"/>
</dbReference>
<protein>
    <submittedName>
        <fullName evidence="1">Uncharacterized protein</fullName>
    </submittedName>
</protein>
<evidence type="ECO:0000313" key="1">
    <source>
        <dbReference type="EMBL" id="KAF0710257.1"/>
    </source>
</evidence>
<dbReference type="EMBL" id="VJMI01018576">
    <property type="protein sequence ID" value="KAF0710257.1"/>
    <property type="molecule type" value="Genomic_DNA"/>
</dbReference>
<proteinExistence type="predicted"/>
<organism evidence="1 2">
    <name type="scientific">Aphanomyces astaci</name>
    <name type="common">Crayfish plague agent</name>
    <dbReference type="NCBI Taxonomy" id="112090"/>
    <lineage>
        <taxon>Eukaryota</taxon>
        <taxon>Sar</taxon>
        <taxon>Stramenopiles</taxon>
        <taxon>Oomycota</taxon>
        <taxon>Saprolegniomycetes</taxon>
        <taxon>Saprolegniales</taxon>
        <taxon>Verrucalvaceae</taxon>
        <taxon>Aphanomyces</taxon>
    </lineage>
</organism>
<reference evidence="1 2" key="1">
    <citation type="submission" date="2019-06" db="EMBL/GenBank/DDBJ databases">
        <title>Genomics analysis of Aphanomyces spp. identifies a new class of oomycete effector associated with host adaptation.</title>
        <authorList>
            <person name="Gaulin E."/>
        </authorList>
    </citation>
    <scope>NUCLEOTIDE SEQUENCE [LARGE SCALE GENOMIC DNA]</scope>
    <source>
        <strain evidence="1 2">E</strain>
    </source>
</reference>
<gene>
    <name evidence="1" type="ORF">AaE_012616</name>
</gene>